<dbReference type="GO" id="GO:0015366">
    <property type="term" value="F:malate:proton symporter activity"/>
    <property type="evidence" value="ECO:0007669"/>
    <property type="project" value="TreeGrafter"/>
</dbReference>
<dbReference type="AlphaFoldDB" id="A0A7W8IL77"/>
<keyword evidence="7 8" id="KW-0472">Membrane</keyword>
<keyword evidence="4 8" id="KW-0812">Transmembrane</keyword>
<accession>A0A7W8IL77</accession>
<dbReference type="InterPro" id="IPR001991">
    <property type="entry name" value="Na-dicarboxylate_symporter"/>
</dbReference>
<feature type="transmembrane region" description="Helical" evidence="8">
    <location>
        <begin position="23"/>
        <end position="44"/>
    </location>
</feature>
<dbReference type="GO" id="GO:0005886">
    <property type="term" value="C:plasma membrane"/>
    <property type="evidence" value="ECO:0007669"/>
    <property type="project" value="UniProtKB-SubCell"/>
</dbReference>
<evidence type="ECO:0000256" key="7">
    <source>
        <dbReference type="ARBA" id="ARBA00023136"/>
    </source>
</evidence>
<dbReference type="GO" id="GO:0015138">
    <property type="term" value="F:fumarate transmembrane transporter activity"/>
    <property type="evidence" value="ECO:0007669"/>
    <property type="project" value="TreeGrafter"/>
</dbReference>
<keyword evidence="5" id="KW-0769">Symport</keyword>
<dbReference type="FunFam" id="1.10.3860.10:FF:000001">
    <property type="entry name" value="C4-dicarboxylate transport protein"/>
    <property type="match status" value="1"/>
</dbReference>
<evidence type="ECO:0000313" key="9">
    <source>
        <dbReference type="EMBL" id="MBB5319250.1"/>
    </source>
</evidence>
<dbReference type="Pfam" id="PF00375">
    <property type="entry name" value="SDF"/>
    <property type="match status" value="1"/>
</dbReference>
<evidence type="ECO:0000256" key="3">
    <source>
        <dbReference type="ARBA" id="ARBA00022475"/>
    </source>
</evidence>
<dbReference type="GO" id="GO:0070778">
    <property type="term" value="P:L-aspartate transmembrane transport"/>
    <property type="evidence" value="ECO:0007669"/>
    <property type="project" value="TreeGrafter"/>
</dbReference>
<keyword evidence="10" id="KW-1185">Reference proteome</keyword>
<evidence type="ECO:0000256" key="1">
    <source>
        <dbReference type="ARBA" id="ARBA00004651"/>
    </source>
</evidence>
<comment type="caution">
    <text evidence="9">The sequence shown here is derived from an EMBL/GenBank/DDBJ whole genome shotgun (WGS) entry which is preliminary data.</text>
</comment>
<feature type="transmembrane region" description="Helical" evidence="8">
    <location>
        <begin position="198"/>
        <end position="224"/>
    </location>
</feature>
<dbReference type="EMBL" id="JACHDY010000007">
    <property type="protein sequence ID" value="MBB5319250.1"/>
    <property type="molecule type" value="Genomic_DNA"/>
</dbReference>
<evidence type="ECO:0000256" key="6">
    <source>
        <dbReference type="ARBA" id="ARBA00022989"/>
    </source>
</evidence>
<comment type="subcellular location">
    <subcellularLocation>
        <location evidence="1">Cell membrane</location>
        <topology evidence="1">Multi-pass membrane protein</topology>
    </subcellularLocation>
</comment>
<evidence type="ECO:0000256" key="8">
    <source>
        <dbReference type="SAM" id="Phobius"/>
    </source>
</evidence>
<dbReference type="GO" id="GO:0015141">
    <property type="term" value="F:succinate transmembrane transporter activity"/>
    <property type="evidence" value="ECO:0007669"/>
    <property type="project" value="TreeGrafter"/>
</dbReference>
<keyword evidence="3" id="KW-1003">Cell membrane</keyword>
<proteinExistence type="predicted"/>
<dbReference type="Proteomes" id="UP000568106">
    <property type="component" value="Unassembled WGS sequence"/>
</dbReference>
<feature type="transmembrane region" description="Helical" evidence="8">
    <location>
        <begin position="342"/>
        <end position="361"/>
    </location>
</feature>
<evidence type="ECO:0000256" key="4">
    <source>
        <dbReference type="ARBA" id="ARBA00022692"/>
    </source>
</evidence>
<protein>
    <submittedName>
        <fullName evidence="9">Aerobic C4-dicarboxylate transport protein</fullName>
    </submittedName>
</protein>
<sequence length="432" mass="45433">MESVDVEQLPVSAGTESKGKTPFYFTFWFQVLVAVALAICLGYFSPARAIAMKPLGDGFIRLITMIITPIIFCTVVSGIAGMQDLRKVGRVGGKALLYFEVVSTIALLIGLVVGNVVHPGGDFRVDPASLDAKAVSSYVGQTKAMGVTDFLMHIIPTTVVDAFAKGDILQVLLVALLFGFALSSLGKRATPLLALLDTVTQAVFAVVNILVRLAPIGAFGAMAFTVGKYGIASLGPLLKLIATFYLTSIFFVVVVLGGIALVAGFNIFRFLIYIKEEIILVLSVVSSEAAMPTLMEKLEAVGCSKALVGLVVPTGYIFNTDGTALYMTLAALFVAQATGTHLTLMQQLTIFAVAILTSKGASGVQGASFIALVATLSVVPTIPVAGMALILGIDRFMAMFRAVVNMIGSGVATLVIARWENEVDAATLGSRM</sequence>
<keyword evidence="6 8" id="KW-1133">Transmembrane helix</keyword>
<feature type="transmembrane region" description="Helical" evidence="8">
    <location>
        <begin position="244"/>
        <end position="266"/>
    </location>
</feature>
<evidence type="ECO:0000313" key="10">
    <source>
        <dbReference type="Proteomes" id="UP000568106"/>
    </source>
</evidence>
<evidence type="ECO:0000256" key="2">
    <source>
        <dbReference type="ARBA" id="ARBA00022448"/>
    </source>
</evidence>
<feature type="transmembrane region" description="Helical" evidence="8">
    <location>
        <begin position="367"/>
        <end position="391"/>
    </location>
</feature>
<organism evidence="9 10">
    <name type="scientific">Tunturiibacter empetritectus</name>
    <dbReference type="NCBI Taxonomy" id="3069691"/>
    <lineage>
        <taxon>Bacteria</taxon>
        <taxon>Pseudomonadati</taxon>
        <taxon>Acidobacteriota</taxon>
        <taxon>Terriglobia</taxon>
        <taxon>Terriglobales</taxon>
        <taxon>Acidobacteriaceae</taxon>
        <taxon>Tunturiibacter</taxon>
    </lineage>
</organism>
<feature type="transmembrane region" description="Helical" evidence="8">
    <location>
        <begin position="168"/>
        <end position="186"/>
    </location>
</feature>
<keyword evidence="2" id="KW-0813">Transport</keyword>
<dbReference type="InterPro" id="IPR036458">
    <property type="entry name" value="Na:dicarbo_symporter_sf"/>
</dbReference>
<dbReference type="Gene3D" id="1.10.3860.10">
    <property type="entry name" value="Sodium:dicarboxylate symporter"/>
    <property type="match status" value="1"/>
</dbReference>
<feature type="transmembrane region" description="Helical" evidence="8">
    <location>
        <begin position="59"/>
        <end position="83"/>
    </location>
</feature>
<feature type="transmembrane region" description="Helical" evidence="8">
    <location>
        <begin position="95"/>
        <end position="117"/>
    </location>
</feature>
<dbReference type="PANTHER" id="PTHR42865">
    <property type="entry name" value="PROTON/GLUTAMATE-ASPARTATE SYMPORTER"/>
    <property type="match status" value="1"/>
</dbReference>
<dbReference type="SUPFAM" id="SSF118215">
    <property type="entry name" value="Proton glutamate symport protein"/>
    <property type="match status" value="1"/>
</dbReference>
<reference evidence="9" key="1">
    <citation type="submission" date="2020-08" db="EMBL/GenBank/DDBJ databases">
        <title>Genomic Encyclopedia of Type Strains, Phase IV (KMG-V): Genome sequencing to study the core and pangenomes of soil and plant-associated prokaryotes.</title>
        <authorList>
            <person name="Whitman W."/>
        </authorList>
    </citation>
    <scope>NUCLEOTIDE SEQUENCE [LARGE SCALE GENOMIC DNA]</scope>
    <source>
        <strain evidence="9">M8UP27</strain>
    </source>
</reference>
<dbReference type="PANTHER" id="PTHR42865:SF1">
    <property type="entry name" value="AEROBIC C4-DICARBOXYLATE TRANSPORT PROTEIN"/>
    <property type="match status" value="1"/>
</dbReference>
<name>A0A7W8IL77_9BACT</name>
<dbReference type="NCBIfam" id="NF002461">
    <property type="entry name" value="PRK01663.1"/>
    <property type="match status" value="1"/>
</dbReference>
<evidence type="ECO:0000256" key="5">
    <source>
        <dbReference type="ARBA" id="ARBA00022847"/>
    </source>
</evidence>
<gene>
    <name evidence="9" type="ORF">HDF09_003956</name>
</gene>
<dbReference type="PRINTS" id="PR00173">
    <property type="entry name" value="EDTRNSPORT"/>
</dbReference>